<feature type="compositionally biased region" description="Low complexity" evidence="2">
    <location>
        <begin position="65"/>
        <end position="76"/>
    </location>
</feature>
<protein>
    <recommendedName>
        <fullName evidence="1">RNA-dependent RNA polymerase</fullName>
        <ecNumber evidence="1">2.7.7.48</ecNumber>
    </recommendedName>
</protein>
<evidence type="ECO:0000256" key="1">
    <source>
        <dbReference type="RuleBase" id="RU363098"/>
    </source>
</evidence>
<dbReference type="Proteomes" id="UP000293360">
    <property type="component" value="Unassembled WGS sequence"/>
</dbReference>
<comment type="caution">
    <text evidence="4">The sequence shown here is derived from an EMBL/GenBank/DDBJ whole genome shotgun (WGS) entry which is preliminary data.</text>
</comment>
<keyword evidence="1" id="KW-0696">RNA-directed RNA polymerase</keyword>
<organism evidence="4 5">
    <name type="scientific">Monosporascus ibericus</name>
    <dbReference type="NCBI Taxonomy" id="155417"/>
    <lineage>
        <taxon>Eukaryota</taxon>
        <taxon>Fungi</taxon>
        <taxon>Dikarya</taxon>
        <taxon>Ascomycota</taxon>
        <taxon>Pezizomycotina</taxon>
        <taxon>Sordariomycetes</taxon>
        <taxon>Xylariomycetidae</taxon>
        <taxon>Xylariales</taxon>
        <taxon>Xylariales incertae sedis</taxon>
        <taxon>Monosporascus</taxon>
    </lineage>
</organism>
<name>A0A4Q4TIQ6_9PEZI</name>
<dbReference type="GO" id="GO:0030422">
    <property type="term" value="P:siRNA processing"/>
    <property type="evidence" value="ECO:0007669"/>
    <property type="project" value="TreeGrafter"/>
</dbReference>
<comment type="catalytic activity">
    <reaction evidence="1">
        <text>RNA(n) + a ribonucleoside 5'-triphosphate = RNA(n+1) + diphosphate</text>
        <dbReference type="Rhea" id="RHEA:21248"/>
        <dbReference type="Rhea" id="RHEA-COMP:14527"/>
        <dbReference type="Rhea" id="RHEA-COMP:17342"/>
        <dbReference type="ChEBI" id="CHEBI:33019"/>
        <dbReference type="ChEBI" id="CHEBI:61557"/>
        <dbReference type="ChEBI" id="CHEBI:140395"/>
        <dbReference type="EC" id="2.7.7.48"/>
    </reaction>
</comment>
<keyword evidence="5" id="KW-1185">Reference proteome</keyword>
<feature type="region of interest" description="Disordered" evidence="2">
    <location>
        <begin position="55"/>
        <end position="102"/>
    </location>
</feature>
<evidence type="ECO:0000313" key="4">
    <source>
        <dbReference type="EMBL" id="RYP05517.1"/>
    </source>
</evidence>
<dbReference type="Pfam" id="PF05183">
    <property type="entry name" value="RdRP"/>
    <property type="match status" value="2"/>
</dbReference>
<dbReference type="PANTHER" id="PTHR23079">
    <property type="entry name" value="RNA-DEPENDENT RNA POLYMERASE"/>
    <property type="match status" value="1"/>
</dbReference>
<evidence type="ECO:0000313" key="5">
    <source>
        <dbReference type="Proteomes" id="UP000293360"/>
    </source>
</evidence>
<dbReference type="STRING" id="155417.A0A4Q4TIQ6"/>
<reference evidence="4 5" key="1">
    <citation type="submission" date="2018-06" db="EMBL/GenBank/DDBJ databases">
        <title>Complete Genomes of Monosporascus.</title>
        <authorList>
            <person name="Robinson A.J."/>
            <person name="Natvig D.O."/>
        </authorList>
    </citation>
    <scope>NUCLEOTIDE SEQUENCE [LARGE SCALE GENOMIC DNA]</scope>
    <source>
        <strain evidence="4 5">CBS 110550</strain>
    </source>
</reference>
<keyword evidence="1" id="KW-0694">RNA-binding</keyword>
<dbReference type="PANTHER" id="PTHR23079:SF14">
    <property type="entry name" value="RNA-DEPENDENT RNA POLYMERASE"/>
    <property type="match status" value="1"/>
</dbReference>
<sequence>MRPNNGLNRCNDDRRPNSGFRRINQTIYPIPTRTRSDSSRRITATHVVYPELPPLTASSEWRNGSQYSTQSTTDSTFEPSAFDNLSDDDLGSTQTTVGWDSSHDDKQFSLCESYSPTLSDDEALEEALSQYTSQSQLSDFSSPCNTRDDGGPSPTPSTSTTYFSPLSVRSPAILPGTGAGTESNRDLSPTPNRGTAIAFALEDRLELVWPQLPVGLQCAPLPVAWEFMRAALYCSINTTDISVRYGEEWLDQEKLWAGLRAHPAFDGRSLPDKCDARAWHSSVHNDFRWGSSVVVLTASMSLSQSGTGPAMILELHPLKLEQSCRLRRRFGSDRFLDLRIPALHSWNYPDVPEEGLEDIAARWLTRNPHAFLGRSWAAFWVRSEDRLSKTTPVIVFQEHQIRHVGNDIKSPIGRVMNDGIGRVSPSVMRKIRDELGLSDTPCAIQARLGSAKGMWITHVTDSGQEDWIETYPKQRKWDCNWSDEHNRTLEVKSWASPRKPANLNLQFLPILEDRAHEKVRMRNTIGKHLAAELERDVGSMKVALKCPELFRQWAREASSSSSSRVHNREVPFFAGLPYNAQDNMCFLADGGFDPMRQKYLQNLVFSHQRQKCERIETELRIKIARSTHALMVVDFLGILEPNEVQLCFSSNFDDGFDQYSDLDGIDVLVARSPAHLPSDIQKVRAVFKPELRHLKDVIIFSRKGDIPLADMLSGGDYDGDIAWVCWEPDIVDNFESELLPLKPDFSDYLERDEDTLEILSKRYGEGEYIDAMIEKAFAFNLKPNMLGICTAYKEKLAYHRNSIGQKSVVALSWFLSELADQAKSGIIFGEEQWARLRNDFVGEKSRLPEPAYKSKVSTQWAEAKHIIDHLRFVVAKGVIESELKSLNDLYETDPAHPFDADLAGYWNQFEKAAGQLDDRGIPRSSWLIALRQNLKTELEECLAMWRKRMSPKNDFRPDSVLEVYDHWRGIEPSVDTDGNKENHLTEIVAAFLQQPGTHPPELSQWQLLKASLTFKEFHSANSKFVWRIAGRQLQFIKSLRTGCNGRGPPVPVVPHLYAALRPDNKYIKWVVARSDASGVSEAAEGFAEGGEVNEFEDLSDLESALADLEVG</sequence>
<keyword evidence="1" id="KW-0808">Transferase</keyword>
<dbReference type="GO" id="GO:0003968">
    <property type="term" value="F:RNA-directed RNA polymerase activity"/>
    <property type="evidence" value="ECO:0007669"/>
    <property type="project" value="UniProtKB-KW"/>
</dbReference>
<dbReference type="OrthoDB" id="10055769at2759"/>
<feature type="domain" description="RDRP core" evidence="3">
    <location>
        <begin position="386"/>
        <end position="872"/>
    </location>
</feature>
<dbReference type="InterPro" id="IPR007855">
    <property type="entry name" value="RDRP"/>
</dbReference>
<dbReference type="GO" id="GO:0003723">
    <property type="term" value="F:RNA binding"/>
    <property type="evidence" value="ECO:0007669"/>
    <property type="project" value="UniProtKB-KW"/>
</dbReference>
<feature type="region of interest" description="Disordered" evidence="2">
    <location>
        <begin position="128"/>
        <end position="164"/>
    </location>
</feature>
<evidence type="ECO:0000256" key="2">
    <source>
        <dbReference type="SAM" id="MobiDB-lite"/>
    </source>
</evidence>
<feature type="compositionally biased region" description="Polar residues" evidence="2">
    <location>
        <begin position="129"/>
        <end position="145"/>
    </location>
</feature>
<dbReference type="Gene3D" id="1.10.8.790">
    <property type="entry name" value="RNA-dependent RNA polymerase, slab domain, helical subdomain-like"/>
    <property type="match status" value="1"/>
</dbReference>
<gene>
    <name evidence="4" type="ORF">DL764_003777</name>
</gene>
<accession>A0A4Q4TIQ6</accession>
<feature type="domain" description="RDRP core" evidence="3">
    <location>
        <begin position="315"/>
        <end position="383"/>
    </location>
</feature>
<comment type="similarity">
    <text evidence="1">Belongs to the RdRP family.</text>
</comment>
<dbReference type="AlphaFoldDB" id="A0A4Q4TIQ6"/>
<evidence type="ECO:0000259" key="3">
    <source>
        <dbReference type="Pfam" id="PF05183"/>
    </source>
</evidence>
<dbReference type="GO" id="GO:0031380">
    <property type="term" value="C:nuclear RNA-directed RNA polymerase complex"/>
    <property type="evidence" value="ECO:0007669"/>
    <property type="project" value="TreeGrafter"/>
</dbReference>
<keyword evidence="1" id="KW-0548">Nucleotidyltransferase</keyword>
<dbReference type="EMBL" id="QJNU01000168">
    <property type="protein sequence ID" value="RYP05517.1"/>
    <property type="molecule type" value="Genomic_DNA"/>
</dbReference>
<dbReference type="InterPro" id="IPR057596">
    <property type="entry name" value="RDRP_core"/>
</dbReference>
<dbReference type="EC" id="2.7.7.48" evidence="1"/>
<feature type="region of interest" description="Disordered" evidence="2">
    <location>
        <begin position="1"/>
        <end position="24"/>
    </location>
</feature>
<proteinExistence type="inferred from homology"/>